<proteinExistence type="predicted"/>
<feature type="compositionally biased region" description="Acidic residues" evidence="1">
    <location>
        <begin position="369"/>
        <end position="397"/>
    </location>
</feature>
<gene>
    <name evidence="2" type="ORF">M501DRAFT_1002788</name>
</gene>
<evidence type="ECO:0000256" key="1">
    <source>
        <dbReference type="SAM" id="MobiDB-lite"/>
    </source>
</evidence>
<keyword evidence="3" id="KW-1185">Reference proteome</keyword>
<dbReference type="InterPro" id="IPR036322">
    <property type="entry name" value="WD40_repeat_dom_sf"/>
</dbReference>
<dbReference type="InterPro" id="IPR015943">
    <property type="entry name" value="WD40/YVTN_repeat-like_dom_sf"/>
</dbReference>
<dbReference type="AlphaFoldDB" id="A0A9P4VSG8"/>
<dbReference type="OrthoDB" id="5591786at2759"/>
<dbReference type="Proteomes" id="UP000799429">
    <property type="component" value="Unassembled WGS sequence"/>
</dbReference>
<dbReference type="Pfam" id="PF08728">
    <property type="entry name" value="CRT10"/>
    <property type="match status" value="1"/>
</dbReference>
<dbReference type="EMBL" id="MU006093">
    <property type="protein sequence ID" value="KAF2840435.1"/>
    <property type="molecule type" value="Genomic_DNA"/>
</dbReference>
<feature type="region of interest" description="Disordered" evidence="1">
    <location>
        <begin position="336"/>
        <end position="423"/>
    </location>
</feature>
<reference evidence="2" key="1">
    <citation type="journal article" date="2020" name="Stud. Mycol.">
        <title>101 Dothideomycetes genomes: a test case for predicting lifestyles and emergence of pathogens.</title>
        <authorList>
            <person name="Haridas S."/>
            <person name="Albert R."/>
            <person name="Binder M."/>
            <person name="Bloem J."/>
            <person name="Labutti K."/>
            <person name="Salamov A."/>
            <person name="Andreopoulos B."/>
            <person name="Baker S."/>
            <person name="Barry K."/>
            <person name="Bills G."/>
            <person name="Bluhm B."/>
            <person name="Cannon C."/>
            <person name="Castanera R."/>
            <person name="Culley D."/>
            <person name="Daum C."/>
            <person name="Ezra D."/>
            <person name="Gonzalez J."/>
            <person name="Henrissat B."/>
            <person name="Kuo A."/>
            <person name="Liang C."/>
            <person name="Lipzen A."/>
            <person name="Lutzoni F."/>
            <person name="Magnuson J."/>
            <person name="Mondo S."/>
            <person name="Nolan M."/>
            <person name="Ohm R."/>
            <person name="Pangilinan J."/>
            <person name="Park H.-J."/>
            <person name="Ramirez L."/>
            <person name="Alfaro M."/>
            <person name="Sun H."/>
            <person name="Tritt A."/>
            <person name="Yoshinaga Y."/>
            <person name="Zwiers L.-H."/>
            <person name="Turgeon B."/>
            <person name="Goodwin S."/>
            <person name="Spatafora J."/>
            <person name="Crous P."/>
            <person name="Grigoriev I."/>
        </authorList>
    </citation>
    <scope>NUCLEOTIDE SEQUENCE</scope>
    <source>
        <strain evidence="2">CBS 101060</strain>
    </source>
</reference>
<feature type="compositionally biased region" description="Polar residues" evidence="1">
    <location>
        <begin position="399"/>
        <end position="408"/>
    </location>
</feature>
<protein>
    <submittedName>
        <fullName evidence="2">Uncharacterized protein</fullName>
    </submittedName>
</protein>
<comment type="caution">
    <text evidence="2">The sequence shown here is derived from an EMBL/GenBank/DDBJ whole genome shotgun (WGS) entry which is preliminary data.</text>
</comment>
<evidence type="ECO:0000313" key="2">
    <source>
        <dbReference type="EMBL" id="KAF2840435.1"/>
    </source>
</evidence>
<dbReference type="Gene3D" id="2.130.10.10">
    <property type="entry name" value="YVTN repeat-like/Quinoprotein amine dehydrogenase"/>
    <property type="match status" value="1"/>
</dbReference>
<evidence type="ECO:0000313" key="3">
    <source>
        <dbReference type="Proteomes" id="UP000799429"/>
    </source>
</evidence>
<dbReference type="InterPro" id="IPR014839">
    <property type="entry name" value="Crt10"/>
</dbReference>
<name>A0A9P4VSG8_9PEZI</name>
<dbReference type="SUPFAM" id="SSF50978">
    <property type="entry name" value="WD40 repeat-like"/>
    <property type="match status" value="1"/>
</dbReference>
<sequence>MSRVPGFEREPVRPIDRVQRGVDRYPGDTANEPQILHWRCNLTALSHVFNLFFVACVDRVHIFQPTFPHQKLLGDPDLILPIANSGQGSTQAHIDPVRPHAANRVLVDFLGHDEILLLACDDGDVIGYRTRDIQRAIDLGEGYDLSPFFVRNVLRSAWGLAVHTTARKIAVSANTHEITVFAFGLTGQEAELYSLNSFSLEDRTTNTTTTLRGHETNIPDIAFCNTGDDPMGRWLLSSDIGGITYIWNVEGYGPFTGYQHRFCNGSCNFCQCNSDQIIQRHASWGCMWLDKPSFRETKTIEETTGLYGSNYSLDKHPPEIWDITASLDVVQNAATTYPPPPVATTTTAVDNNDGEGHADMPEGSLTEPMDADEEDDNVPDIGDPEEQASTADQEEGNIETASGTSESTLPEYPEDPLAPQPPDSPILITSVRDVFLTHPYRHQNHIINFAPPPFRPPWIPFHDPLRQSVGAGASASFHKQQRKDRMSLYAYIRDLGVVVVGSPKGRAAVFVLTKTHVVGRAVYAMRLEHLLPFASEERDRQRPEETLVGVAAGPVQGFLASGREYNPLRRWRLFLYYKHHSLLAYELGRRVGVEGDDVFVEQLVV</sequence>
<accession>A0A9P4VSG8</accession>
<organism evidence="2 3">
    <name type="scientific">Patellaria atrata CBS 101060</name>
    <dbReference type="NCBI Taxonomy" id="1346257"/>
    <lineage>
        <taxon>Eukaryota</taxon>
        <taxon>Fungi</taxon>
        <taxon>Dikarya</taxon>
        <taxon>Ascomycota</taxon>
        <taxon>Pezizomycotina</taxon>
        <taxon>Dothideomycetes</taxon>
        <taxon>Dothideomycetes incertae sedis</taxon>
        <taxon>Patellariales</taxon>
        <taxon>Patellariaceae</taxon>
        <taxon>Patellaria</taxon>
    </lineage>
</organism>